<comment type="subcellular location">
    <subcellularLocation>
        <location evidence="1">Membrane</location>
        <topology evidence="1">Multi-pass membrane protein</topology>
    </subcellularLocation>
</comment>
<evidence type="ECO:0000256" key="6">
    <source>
        <dbReference type="SAM" id="MobiDB-lite"/>
    </source>
</evidence>
<dbReference type="Proteomes" id="UP000622797">
    <property type="component" value="Unassembled WGS sequence"/>
</dbReference>
<dbReference type="GO" id="GO:0032977">
    <property type="term" value="F:membrane insertase activity"/>
    <property type="evidence" value="ECO:0007669"/>
    <property type="project" value="InterPro"/>
</dbReference>
<dbReference type="InterPro" id="IPR001708">
    <property type="entry name" value="YidC/ALB3/OXA1/COX18"/>
</dbReference>
<organism evidence="8 9">
    <name type="scientific">Fusarium sarcochroum</name>
    <dbReference type="NCBI Taxonomy" id="1208366"/>
    <lineage>
        <taxon>Eukaryota</taxon>
        <taxon>Fungi</taxon>
        <taxon>Dikarya</taxon>
        <taxon>Ascomycota</taxon>
        <taxon>Pezizomycotina</taxon>
        <taxon>Sordariomycetes</taxon>
        <taxon>Hypocreomycetidae</taxon>
        <taxon>Hypocreales</taxon>
        <taxon>Nectriaceae</taxon>
        <taxon>Fusarium</taxon>
        <taxon>Fusarium lateritium species complex</taxon>
    </lineage>
</organism>
<accession>A0A8H4XEV8</accession>
<keyword evidence="9" id="KW-1185">Reference proteome</keyword>
<keyword evidence="5 7" id="KW-0472">Membrane</keyword>
<feature type="region of interest" description="Disordered" evidence="6">
    <location>
        <begin position="1"/>
        <end position="21"/>
    </location>
</feature>
<dbReference type="OrthoDB" id="2148490at2759"/>
<evidence type="ECO:0000256" key="7">
    <source>
        <dbReference type="SAM" id="Phobius"/>
    </source>
</evidence>
<dbReference type="PANTHER" id="PTHR12428:SF65">
    <property type="entry name" value="CYTOCHROME C OXIDASE ASSEMBLY PROTEIN COX18, MITOCHONDRIAL"/>
    <property type="match status" value="1"/>
</dbReference>
<dbReference type="GO" id="GO:0032979">
    <property type="term" value="P:protein insertion into mitochondrial inner membrane from matrix"/>
    <property type="evidence" value="ECO:0007669"/>
    <property type="project" value="TreeGrafter"/>
</dbReference>
<dbReference type="GO" id="GO:0005743">
    <property type="term" value="C:mitochondrial inner membrane"/>
    <property type="evidence" value="ECO:0007669"/>
    <property type="project" value="TreeGrafter"/>
</dbReference>
<dbReference type="AlphaFoldDB" id="A0A8H4XEV8"/>
<comment type="caution">
    <text evidence="8">The sequence shown here is derived from an EMBL/GenBank/DDBJ whole genome shotgun (WGS) entry which is preliminary data.</text>
</comment>
<evidence type="ECO:0000256" key="2">
    <source>
        <dbReference type="ARBA" id="ARBA00009877"/>
    </source>
</evidence>
<dbReference type="PANTHER" id="PTHR12428">
    <property type="entry name" value="OXA1"/>
    <property type="match status" value="1"/>
</dbReference>
<dbReference type="EMBL" id="JABEXW010000053">
    <property type="protein sequence ID" value="KAF4972557.1"/>
    <property type="molecule type" value="Genomic_DNA"/>
</dbReference>
<sequence>MSLLRRTAHSLSPHARPSLPATAAATRRAIGVIHPATAGLRTPRTPSPCAGRRNFSVVSALGETVTMTSDALSWAHGTAGMPWYVAIPLLAVGVNVVFRFPLQLYNARLQEGRKQLQPLVTAWTRRHVHQMRYDNLHLPDRIRTLRVLSAVEKSRKRILKTWGLQRWKSMAPLLGTVPFVTVSEALRRKAGAPVGWISNSIGLGNADSVTSASNMFDESLMNGGCLWFTDLTVADPFFGLPCICTIILIWSIWARMPKEQLRALVLPQSGENTVPLTRIQQVLGRTMLAVPMLPLLFADLPSAIFLYWGTSFALTRVNEFFIQRLIRSEALSLKTTQPKNISLPFVLGSKKKRS</sequence>
<feature type="transmembrane region" description="Helical" evidence="7">
    <location>
        <begin position="288"/>
        <end position="308"/>
    </location>
</feature>
<dbReference type="GO" id="GO:0033617">
    <property type="term" value="P:mitochondrial respiratory chain complex IV assembly"/>
    <property type="evidence" value="ECO:0007669"/>
    <property type="project" value="TreeGrafter"/>
</dbReference>
<comment type="similarity">
    <text evidence="2">Belongs to the OXA1/ALB3/YidC family.</text>
</comment>
<feature type="transmembrane region" description="Helical" evidence="7">
    <location>
        <begin position="237"/>
        <end position="254"/>
    </location>
</feature>
<name>A0A8H4XEV8_9HYPO</name>
<evidence type="ECO:0000313" key="8">
    <source>
        <dbReference type="EMBL" id="KAF4972557.1"/>
    </source>
</evidence>
<reference evidence="8" key="1">
    <citation type="journal article" date="2020" name="BMC Genomics">
        <title>Correction to: Identification and distribution of gene clusters required for synthesis of sphingolipid metabolism inhibitors in diverse species of the filamentous fungus Fusarium.</title>
        <authorList>
            <person name="Kim H.S."/>
            <person name="Lohmar J.M."/>
            <person name="Busman M."/>
            <person name="Brown D.W."/>
            <person name="Naumann T.A."/>
            <person name="Divon H.H."/>
            <person name="Lysoe E."/>
            <person name="Uhlig S."/>
            <person name="Proctor R.H."/>
        </authorList>
    </citation>
    <scope>NUCLEOTIDE SEQUENCE</scope>
    <source>
        <strain evidence="8">NRRL 20472</strain>
    </source>
</reference>
<evidence type="ECO:0000256" key="1">
    <source>
        <dbReference type="ARBA" id="ARBA00004141"/>
    </source>
</evidence>
<evidence type="ECO:0000256" key="5">
    <source>
        <dbReference type="ARBA" id="ARBA00023136"/>
    </source>
</evidence>
<evidence type="ECO:0000313" key="9">
    <source>
        <dbReference type="Proteomes" id="UP000622797"/>
    </source>
</evidence>
<keyword evidence="4 7" id="KW-1133">Transmembrane helix</keyword>
<reference evidence="8" key="2">
    <citation type="submission" date="2020-05" db="EMBL/GenBank/DDBJ databases">
        <authorList>
            <person name="Kim H.-S."/>
            <person name="Proctor R.H."/>
            <person name="Brown D.W."/>
        </authorList>
    </citation>
    <scope>NUCLEOTIDE SEQUENCE</scope>
    <source>
        <strain evidence="8">NRRL 20472</strain>
    </source>
</reference>
<gene>
    <name evidence="8" type="ORF">FSARC_904</name>
</gene>
<evidence type="ECO:0000256" key="3">
    <source>
        <dbReference type="ARBA" id="ARBA00022692"/>
    </source>
</evidence>
<protein>
    <submittedName>
        <fullName evidence="8">Uncharacterized protein</fullName>
    </submittedName>
</protein>
<evidence type="ECO:0000256" key="4">
    <source>
        <dbReference type="ARBA" id="ARBA00022989"/>
    </source>
</evidence>
<proteinExistence type="inferred from homology"/>
<keyword evidence="3 7" id="KW-0812">Transmembrane</keyword>